<keyword evidence="1" id="KW-0472">Membrane</keyword>
<reference evidence="3 4" key="1">
    <citation type="journal article" date="2015" name="Biotechnol. Biofuels">
        <title>Enhanced degradation of softwood versus hardwood by the white-rot fungus Pycnoporus coccineus.</title>
        <authorList>
            <person name="Couturier M."/>
            <person name="Navarro D."/>
            <person name="Chevret D."/>
            <person name="Henrissat B."/>
            <person name="Piumi F."/>
            <person name="Ruiz-Duenas F.J."/>
            <person name="Martinez A.T."/>
            <person name="Grigoriev I.V."/>
            <person name="Riley R."/>
            <person name="Lipzen A."/>
            <person name="Berrin J.G."/>
            <person name="Master E.R."/>
            <person name="Rosso M.N."/>
        </authorList>
    </citation>
    <scope>NUCLEOTIDE SEQUENCE [LARGE SCALE GENOMIC DNA]</scope>
    <source>
        <strain evidence="3 4">BRFM310</strain>
    </source>
</reference>
<dbReference type="EMBL" id="KZ084142">
    <property type="protein sequence ID" value="OSC98125.1"/>
    <property type="molecule type" value="Genomic_DNA"/>
</dbReference>
<dbReference type="Proteomes" id="UP000193067">
    <property type="component" value="Unassembled WGS sequence"/>
</dbReference>
<feature type="domain" description="DUF6533" evidence="2">
    <location>
        <begin position="53"/>
        <end position="96"/>
    </location>
</feature>
<evidence type="ECO:0000313" key="3">
    <source>
        <dbReference type="EMBL" id="OSC98125.1"/>
    </source>
</evidence>
<proteinExistence type="predicted"/>
<evidence type="ECO:0000256" key="1">
    <source>
        <dbReference type="SAM" id="Phobius"/>
    </source>
</evidence>
<gene>
    <name evidence="3" type="ORF">PYCCODRAFT_1035051</name>
</gene>
<sequence>MRVHQSREQCEGRAHRRDVSPWRMRYRSSVRQLLATSHPGSWNSYSQCQLRRTVSTMALLVYYNLVTLEEEVQYLSRRQWTGSAVLFMLNRYLPLVFAVYGNPFYSFSTNLTSCEAQQIFSILLESLQYLPWAAFSALRTYALQKNRPCAFFIFMFSLSPLIINLLAKHWQIVYEDPIEGCVITNTIPINLERT</sequence>
<accession>A0A1Y2IAG0</accession>
<keyword evidence="1" id="KW-0812">Transmembrane</keyword>
<evidence type="ECO:0000259" key="2">
    <source>
        <dbReference type="Pfam" id="PF20151"/>
    </source>
</evidence>
<keyword evidence="4" id="KW-1185">Reference proteome</keyword>
<dbReference type="OrthoDB" id="2753012at2759"/>
<evidence type="ECO:0000313" key="4">
    <source>
        <dbReference type="Proteomes" id="UP000193067"/>
    </source>
</evidence>
<feature type="transmembrane region" description="Helical" evidence="1">
    <location>
        <begin position="150"/>
        <end position="167"/>
    </location>
</feature>
<protein>
    <recommendedName>
        <fullName evidence="2">DUF6533 domain-containing protein</fullName>
    </recommendedName>
</protein>
<name>A0A1Y2IAG0_TRAC3</name>
<organism evidence="3 4">
    <name type="scientific">Trametes coccinea (strain BRFM310)</name>
    <name type="common">Pycnoporus coccineus</name>
    <dbReference type="NCBI Taxonomy" id="1353009"/>
    <lineage>
        <taxon>Eukaryota</taxon>
        <taxon>Fungi</taxon>
        <taxon>Dikarya</taxon>
        <taxon>Basidiomycota</taxon>
        <taxon>Agaricomycotina</taxon>
        <taxon>Agaricomycetes</taxon>
        <taxon>Polyporales</taxon>
        <taxon>Polyporaceae</taxon>
        <taxon>Trametes</taxon>
    </lineage>
</organism>
<dbReference type="AlphaFoldDB" id="A0A1Y2IAG0"/>
<dbReference type="Pfam" id="PF20151">
    <property type="entry name" value="DUF6533"/>
    <property type="match status" value="1"/>
</dbReference>
<dbReference type="InterPro" id="IPR045340">
    <property type="entry name" value="DUF6533"/>
</dbReference>
<keyword evidence="1" id="KW-1133">Transmembrane helix</keyword>